<feature type="region of interest" description="Disordered" evidence="1">
    <location>
        <begin position="251"/>
        <end position="493"/>
    </location>
</feature>
<organism evidence="2 3">
    <name type="scientific">Purpureocillium lavendulum</name>
    <dbReference type="NCBI Taxonomy" id="1247861"/>
    <lineage>
        <taxon>Eukaryota</taxon>
        <taxon>Fungi</taxon>
        <taxon>Dikarya</taxon>
        <taxon>Ascomycota</taxon>
        <taxon>Pezizomycotina</taxon>
        <taxon>Sordariomycetes</taxon>
        <taxon>Hypocreomycetidae</taxon>
        <taxon>Hypocreales</taxon>
        <taxon>Ophiocordycipitaceae</taxon>
        <taxon>Purpureocillium</taxon>
    </lineage>
</organism>
<reference evidence="2" key="1">
    <citation type="submission" date="2023-01" db="EMBL/GenBank/DDBJ databases">
        <title>The growth and conidiation of Purpureocillium lavendulum are regulated by nitrogen source and histone H3K14 acetylation.</title>
        <authorList>
            <person name="Tang P."/>
            <person name="Han J."/>
            <person name="Zhang C."/>
            <person name="Tang P."/>
            <person name="Qi F."/>
            <person name="Zhang K."/>
            <person name="Liang L."/>
        </authorList>
    </citation>
    <scope>NUCLEOTIDE SEQUENCE</scope>
    <source>
        <strain evidence="2">YMF1.00683</strain>
    </source>
</reference>
<keyword evidence="2" id="KW-0813">Transport</keyword>
<dbReference type="Proteomes" id="UP001163105">
    <property type="component" value="Unassembled WGS sequence"/>
</dbReference>
<sequence>MLDENLPTYRLQPSSDNPLHTVLYFAHNGSEPAPEYLLKRPAPAEARNKYALGLLDVHYPSVVYAEVLVEPGWTQPTLSAAEVRASNGGSTSPVPLLPDSFAVSLYNPDQTVVVRHKQGSWGKSDAWDFEVPERSFRLPSASRIDRETGDAAGPATDLTPKVVFRWKRDSRLSKDMTCYMSGRSVGGKKNKEPDITVAMFRAGKNEGTVTIYEPNMARVDVEDRKGLEVTFILSAEVIRDLYLVPRHNPFNASSVGAGPTHVNGTRKSSNPQATSSSQMAFVSGALGDAPPPPTGPRPASTSPPPQPRRDARQQAEIEAETKRLQAMVAEEGRKAREREKRDLEEQKRIKKMLEQEDKERRRREAEVEKETERLRKEYGVPAPTPGAPSSTTTTPALPPRPSPGQFYPPTVGWYGPAAGPSAPPPQPMRPNSVGPPPRPDPGQGGGGRKKTSGFGSLMSGPYGGPAGASVSGFFHRSEEDKRKKVQKKRSVHF</sequence>
<feature type="compositionally biased region" description="Polar residues" evidence="1">
    <location>
        <begin position="262"/>
        <end position="280"/>
    </location>
</feature>
<proteinExistence type="predicted"/>
<feature type="compositionally biased region" description="Pro residues" evidence="1">
    <location>
        <begin position="421"/>
        <end position="440"/>
    </location>
</feature>
<evidence type="ECO:0000256" key="1">
    <source>
        <dbReference type="SAM" id="MobiDB-lite"/>
    </source>
</evidence>
<evidence type="ECO:0000313" key="2">
    <source>
        <dbReference type="EMBL" id="KAJ6439896.1"/>
    </source>
</evidence>
<feature type="compositionally biased region" description="Basic and acidic residues" evidence="1">
    <location>
        <begin position="307"/>
        <end position="323"/>
    </location>
</feature>
<dbReference type="EMBL" id="JAQHRD010000006">
    <property type="protein sequence ID" value="KAJ6439896.1"/>
    <property type="molecule type" value="Genomic_DNA"/>
</dbReference>
<protein>
    <submittedName>
        <fullName evidence="2">MFS sugar transporter</fullName>
    </submittedName>
</protein>
<evidence type="ECO:0000313" key="3">
    <source>
        <dbReference type="Proteomes" id="UP001163105"/>
    </source>
</evidence>
<comment type="caution">
    <text evidence="2">The sequence shown here is derived from an EMBL/GenBank/DDBJ whole genome shotgun (WGS) entry which is preliminary data.</text>
</comment>
<gene>
    <name evidence="2" type="ORF">O9K51_07787</name>
</gene>
<feature type="compositionally biased region" description="Basic and acidic residues" evidence="1">
    <location>
        <begin position="330"/>
        <end position="378"/>
    </location>
</feature>
<accession>A0AB34FMM3</accession>
<dbReference type="AlphaFoldDB" id="A0AB34FMM3"/>
<keyword evidence="2" id="KW-0762">Sugar transport</keyword>
<keyword evidence="3" id="KW-1185">Reference proteome</keyword>
<name>A0AB34FMM3_9HYPO</name>
<feature type="compositionally biased region" description="Pro residues" evidence="1">
    <location>
        <begin position="289"/>
        <end position="306"/>
    </location>
</feature>
<feature type="compositionally biased region" description="Basic residues" evidence="1">
    <location>
        <begin position="483"/>
        <end position="493"/>
    </location>
</feature>